<dbReference type="Pfam" id="PF01471">
    <property type="entry name" value="PG_binding_1"/>
    <property type="match status" value="1"/>
</dbReference>
<dbReference type="InterPro" id="IPR027417">
    <property type="entry name" value="P-loop_NTPase"/>
</dbReference>
<dbReference type="eggNOG" id="COG3409">
    <property type="taxonomic scope" value="Bacteria"/>
</dbReference>
<dbReference type="Proteomes" id="UP000006062">
    <property type="component" value="Chromosome"/>
</dbReference>
<dbReference type="Gene3D" id="3.40.50.300">
    <property type="entry name" value="P-loop containing nucleotide triphosphate hydrolases"/>
    <property type="match status" value="1"/>
</dbReference>
<dbReference type="Pfam" id="PF13401">
    <property type="entry name" value="AAA_22"/>
    <property type="match status" value="1"/>
</dbReference>
<dbReference type="GO" id="GO:0016887">
    <property type="term" value="F:ATP hydrolysis activity"/>
    <property type="evidence" value="ECO:0007669"/>
    <property type="project" value="InterPro"/>
</dbReference>
<dbReference type="HOGENOM" id="CLU_024125_2_1_6"/>
<dbReference type="RefSeq" id="WP_014778824.1">
    <property type="nucleotide sequence ID" value="NC_018012.1"/>
</dbReference>
<keyword evidence="4" id="KW-1185">Reference proteome</keyword>
<gene>
    <name evidence="3" type="ordered locus">Thivi_2438</name>
</gene>
<dbReference type="KEGG" id="tvi:Thivi_2438"/>
<evidence type="ECO:0000313" key="4">
    <source>
        <dbReference type="Proteomes" id="UP000006062"/>
    </source>
</evidence>
<proteinExistence type="predicted"/>
<dbReference type="Gene3D" id="1.10.101.10">
    <property type="entry name" value="PGBD-like superfamily/PGBD"/>
    <property type="match status" value="1"/>
</dbReference>
<dbReference type="OrthoDB" id="9780149at2"/>
<dbReference type="SUPFAM" id="SSF52540">
    <property type="entry name" value="P-loop containing nucleoside triphosphate hydrolases"/>
    <property type="match status" value="1"/>
</dbReference>
<dbReference type="Gene3D" id="3.90.70.10">
    <property type="entry name" value="Cysteine proteinases"/>
    <property type="match status" value="1"/>
</dbReference>
<dbReference type="InterPro" id="IPR036365">
    <property type="entry name" value="PGBD-like_sf"/>
</dbReference>
<dbReference type="STRING" id="765911.Thivi_2438"/>
<dbReference type="PANTHER" id="PTHR35894">
    <property type="entry name" value="GENERAL SECRETION PATHWAY PROTEIN A-RELATED"/>
    <property type="match status" value="1"/>
</dbReference>
<dbReference type="InterPro" id="IPR003593">
    <property type="entry name" value="AAA+_ATPase"/>
</dbReference>
<feature type="compositionally biased region" description="Low complexity" evidence="1">
    <location>
        <begin position="338"/>
        <end position="366"/>
    </location>
</feature>
<dbReference type="AlphaFoldDB" id="I3YBL1"/>
<protein>
    <submittedName>
        <fullName evidence="3">Type II secretory pathway, component ExeA (Predicted ATPase)</fullName>
    </submittedName>
</protein>
<feature type="region of interest" description="Disordered" evidence="1">
    <location>
        <begin position="325"/>
        <end position="374"/>
    </location>
</feature>
<dbReference type="InterPro" id="IPR052026">
    <property type="entry name" value="ExeA_AAA_ATPase_DNA-bind"/>
</dbReference>
<organism evidence="3 4">
    <name type="scientific">Thiocystis violascens (strain ATCC 17096 / DSM 198 / 6111)</name>
    <name type="common">Chromatium violascens</name>
    <dbReference type="NCBI Taxonomy" id="765911"/>
    <lineage>
        <taxon>Bacteria</taxon>
        <taxon>Pseudomonadati</taxon>
        <taxon>Pseudomonadota</taxon>
        <taxon>Gammaproteobacteria</taxon>
        <taxon>Chromatiales</taxon>
        <taxon>Chromatiaceae</taxon>
        <taxon>Thiocystis</taxon>
    </lineage>
</organism>
<dbReference type="eggNOG" id="COG3267">
    <property type="taxonomic scope" value="Bacteria"/>
</dbReference>
<name>I3YBL1_THIV6</name>
<evidence type="ECO:0000313" key="3">
    <source>
        <dbReference type="EMBL" id="AFL74379.1"/>
    </source>
</evidence>
<dbReference type="InterPro" id="IPR049945">
    <property type="entry name" value="AAA_22"/>
</dbReference>
<sequence length="607" mass="65654">MYPKYFGLKEPSFSIAPDPHYLFLSEQHREALAHLLYGAGESGGFVLLTGEVGTGKTTVCRAFLEQLPEGVDVALILNPTQTANELLLNLCDEFRIPVPEGTQSIKVLVDRLNQYLLEAHGQGRRPVLIVDEAQNLQPQVLEQIRLLTNLETTKHKLLQIFLIGQPELRRLLDSEQLRQLNQRITARFHLAPFNLRETGDYIRHRIAVAGVDRPLFTARAIRRIYRYSGGIPRLVNILCDRALLGACVTRGSQVTPVIVDKAAREVRGGTLDATRPPAARPAFLAAAAFALALGAGWWGAAWLGDENGAPFGWVSALFPPQVGDRSLAPASESAARQEPPTETATEVATAEPTPVTTSVSPSEPAPLAVATGEPQASGEALPRIALMRFEADAVEATLDRLAMSEDAALRLLLRRWTLEPEALGAGDPCARLASVGLRCEQETGTLGNLRYFDLPAVLRVVGPGDSRRFVVLAALDDTEATLDLATGSERVPVAGLERIWTGHYTLVWQPPPGGSTLMASGSWGEDVRWLRRTLSQVPGLDLATGDAPRFDASLSDALRTFQTSRGLSADGVAGPRTLILLNQAVERPGIPRLDGTTAVPEPVVETP</sequence>
<evidence type="ECO:0000259" key="2">
    <source>
        <dbReference type="SMART" id="SM00382"/>
    </source>
</evidence>
<evidence type="ECO:0000256" key="1">
    <source>
        <dbReference type="SAM" id="MobiDB-lite"/>
    </source>
</evidence>
<dbReference type="PANTHER" id="PTHR35894:SF1">
    <property type="entry name" value="PHOSPHORIBULOKINASE _ URIDINE KINASE FAMILY"/>
    <property type="match status" value="1"/>
</dbReference>
<reference evidence="3 4" key="1">
    <citation type="submission" date="2012-06" db="EMBL/GenBank/DDBJ databases">
        <title>Complete sequence of Thiocystis violascens DSM 198.</title>
        <authorList>
            <consortium name="US DOE Joint Genome Institute"/>
            <person name="Lucas S."/>
            <person name="Han J."/>
            <person name="Lapidus A."/>
            <person name="Cheng J.-F."/>
            <person name="Goodwin L."/>
            <person name="Pitluck S."/>
            <person name="Peters L."/>
            <person name="Ovchinnikova G."/>
            <person name="Teshima H."/>
            <person name="Detter J.C."/>
            <person name="Han C."/>
            <person name="Tapia R."/>
            <person name="Land M."/>
            <person name="Hauser L."/>
            <person name="Kyrpides N."/>
            <person name="Ivanova N."/>
            <person name="Pagani I."/>
            <person name="Vogl K."/>
            <person name="Liu Z."/>
            <person name="Frigaard N.-U."/>
            <person name="Bryant D."/>
            <person name="Woyke T."/>
        </authorList>
    </citation>
    <scope>NUCLEOTIDE SEQUENCE [LARGE SCALE GENOMIC DNA]</scope>
    <source>
        <strain evidence="4">ATCC 17096 / DSM 198 / 6111</strain>
    </source>
</reference>
<dbReference type="CDD" id="cd00009">
    <property type="entry name" value="AAA"/>
    <property type="match status" value="1"/>
</dbReference>
<dbReference type="InterPro" id="IPR036366">
    <property type="entry name" value="PGBDSf"/>
</dbReference>
<accession>I3YBL1</accession>
<feature type="domain" description="AAA+ ATPase" evidence="2">
    <location>
        <begin position="42"/>
        <end position="196"/>
    </location>
</feature>
<dbReference type="SUPFAM" id="SSF47090">
    <property type="entry name" value="PGBD-like"/>
    <property type="match status" value="1"/>
</dbReference>
<dbReference type="EMBL" id="CP003154">
    <property type="protein sequence ID" value="AFL74379.1"/>
    <property type="molecule type" value="Genomic_DNA"/>
</dbReference>
<dbReference type="InterPro" id="IPR002477">
    <property type="entry name" value="Peptidoglycan-bd-like"/>
</dbReference>
<dbReference type="SMART" id="SM00382">
    <property type="entry name" value="AAA"/>
    <property type="match status" value="1"/>
</dbReference>